<dbReference type="InterPro" id="IPR003386">
    <property type="entry name" value="LACT/PDAT_acylTrfase"/>
</dbReference>
<dbReference type="WBParaSite" id="GPLIN_001183900">
    <property type="protein sequence ID" value="GPLIN_001183900"/>
    <property type="gene ID" value="GPLIN_001183900"/>
</dbReference>
<dbReference type="Gene3D" id="3.40.50.1820">
    <property type="entry name" value="alpha/beta hydrolase"/>
    <property type="match status" value="1"/>
</dbReference>
<keyword evidence="2" id="KW-1185">Reference proteome</keyword>
<dbReference type="InterPro" id="IPR029058">
    <property type="entry name" value="AB_hydrolase_fold"/>
</dbReference>
<dbReference type="GO" id="GO:0006629">
    <property type="term" value="P:lipid metabolic process"/>
    <property type="evidence" value="ECO:0007669"/>
    <property type="project" value="InterPro"/>
</dbReference>
<sequence>MIGVFFLFALSIFCSQIALSDQLTDMSDCAVNGDGTANCTAVNPTLPPLILIHGISGSKMYVDGKNTAFPSNLPLACSVTYSGTYSLKAWISYSLGVSDPLNIQKCILYMMSLTYDSSTGTYHNQTGLNVTFLGRHPFGLTCPLTCLLTDSLQSCNPTANSTSTEVYFGALISYLAQFGYVKGCNLFAAPYDWRLVPQLDAMDAYFTNLTKLIETSVNQTGKKAFLLSHSMGNLMVNNFLNQRKSNADRFFGGASYIISNTAVRDLIRTFASPAILLPNLLAFQSGTPVVTVQGTTYTVGNMANLLALANVANMATLYQNSASQIGAQQYTPMYCVHGNSDNSTALQYTYPNGINSAGTATLGAGDGTVNIDSLRVCQVWKNQGKLVNQVTEIPNVSHTGILLAQPFYTVVKTILIG</sequence>
<dbReference type="AlphaFoldDB" id="A0A183CG34"/>
<evidence type="ECO:0000256" key="1">
    <source>
        <dbReference type="SAM" id="SignalP"/>
    </source>
</evidence>
<dbReference type="PANTHER" id="PTHR11440">
    <property type="entry name" value="LECITHIN-CHOLESTEROL ACYLTRANSFERASE-RELATED"/>
    <property type="match status" value="1"/>
</dbReference>
<feature type="signal peptide" evidence="1">
    <location>
        <begin position="1"/>
        <end position="20"/>
    </location>
</feature>
<dbReference type="Pfam" id="PF02450">
    <property type="entry name" value="LCAT"/>
    <property type="match status" value="1"/>
</dbReference>
<keyword evidence="1" id="KW-0732">Signal</keyword>
<reference evidence="3" key="2">
    <citation type="submission" date="2016-06" db="UniProtKB">
        <authorList>
            <consortium name="WormBaseParasite"/>
        </authorList>
    </citation>
    <scope>IDENTIFICATION</scope>
</reference>
<evidence type="ECO:0000313" key="2">
    <source>
        <dbReference type="Proteomes" id="UP000050741"/>
    </source>
</evidence>
<feature type="chain" id="PRO_5008147561" evidence="1">
    <location>
        <begin position="21"/>
        <end position="417"/>
    </location>
</feature>
<dbReference type="SUPFAM" id="SSF53474">
    <property type="entry name" value="alpha/beta-Hydrolases"/>
    <property type="match status" value="1"/>
</dbReference>
<name>A0A183CG34_GLOPA</name>
<reference evidence="2" key="1">
    <citation type="submission" date="2014-05" db="EMBL/GenBank/DDBJ databases">
        <title>The genome and life-stage specific transcriptomes of Globodera pallida elucidate key aspects of plant parasitism by a cyst nematode.</title>
        <authorList>
            <person name="Cotton J.A."/>
            <person name="Lilley C.J."/>
            <person name="Jones L.M."/>
            <person name="Kikuchi T."/>
            <person name="Reid A.J."/>
            <person name="Thorpe P."/>
            <person name="Tsai I.J."/>
            <person name="Beasley H."/>
            <person name="Blok V."/>
            <person name="Cock P.J.A."/>
            <person name="Van den Akker S.E."/>
            <person name="Holroyd N."/>
            <person name="Hunt M."/>
            <person name="Mantelin S."/>
            <person name="Naghra H."/>
            <person name="Pain A."/>
            <person name="Palomares-Rius J.E."/>
            <person name="Zarowiecki M."/>
            <person name="Berriman M."/>
            <person name="Jones J.T."/>
            <person name="Urwin P.E."/>
        </authorList>
    </citation>
    <scope>NUCLEOTIDE SEQUENCE [LARGE SCALE GENOMIC DNA]</scope>
    <source>
        <strain evidence="2">Lindley</strain>
    </source>
</reference>
<organism evidence="2 3">
    <name type="scientific">Globodera pallida</name>
    <name type="common">Potato cyst nematode worm</name>
    <name type="synonym">Heterodera pallida</name>
    <dbReference type="NCBI Taxonomy" id="36090"/>
    <lineage>
        <taxon>Eukaryota</taxon>
        <taxon>Metazoa</taxon>
        <taxon>Ecdysozoa</taxon>
        <taxon>Nematoda</taxon>
        <taxon>Chromadorea</taxon>
        <taxon>Rhabditida</taxon>
        <taxon>Tylenchina</taxon>
        <taxon>Tylenchomorpha</taxon>
        <taxon>Tylenchoidea</taxon>
        <taxon>Heteroderidae</taxon>
        <taxon>Heteroderinae</taxon>
        <taxon>Globodera</taxon>
    </lineage>
</organism>
<protein>
    <submittedName>
        <fullName evidence="3">Lipase</fullName>
    </submittedName>
</protein>
<accession>A0A183CG34</accession>
<evidence type="ECO:0000313" key="3">
    <source>
        <dbReference type="WBParaSite" id="GPLIN_001183900"/>
    </source>
</evidence>
<dbReference type="GO" id="GO:0008374">
    <property type="term" value="F:O-acyltransferase activity"/>
    <property type="evidence" value="ECO:0007669"/>
    <property type="project" value="InterPro"/>
</dbReference>
<dbReference type="Proteomes" id="UP000050741">
    <property type="component" value="Unassembled WGS sequence"/>
</dbReference>
<proteinExistence type="predicted"/>